<evidence type="ECO:0000313" key="2">
    <source>
        <dbReference type="EMBL" id="ACV13129.1"/>
    </source>
</evidence>
<dbReference type="GO" id="GO:0140359">
    <property type="term" value="F:ABC-type transporter activity"/>
    <property type="evidence" value="ECO:0007669"/>
    <property type="project" value="InterPro"/>
</dbReference>
<dbReference type="OrthoDB" id="313530at2157"/>
<sequence>MNESWERTVAVAQRAFDATLRSRALLAVAAGYAFVVLALAWTTRGSGYLSLSLSVLTPLEVLVPVVAFAVGYRSILDDRLRGELAVFRTYPLSARSYVLGVFLGRLATVLMVVLVPLLIAGGSVLAFREESISVLATHATADSPLVYLRLVVLTAVFAPVALAVAIAVSAIARTTRNAIGLAIGGVVILVVGLDLGFVAGLAGGVVPPEALSTLSAVSPLSAFRGLVLEVAIGPVAGDTIAGGVEPLAALLGLVGWTAGALAVAIHWVYRPGPP</sequence>
<keyword evidence="1" id="KW-0812">Transmembrane</keyword>
<keyword evidence="1" id="KW-1133">Transmembrane helix</keyword>
<organism evidence="2 3">
    <name type="scientific">Halorhabdus utahensis (strain DSM 12940 / JCM 11049 / AX-2)</name>
    <dbReference type="NCBI Taxonomy" id="519442"/>
    <lineage>
        <taxon>Archaea</taxon>
        <taxon>Methanobacteriati</taxon>
        <taxon>Methanobacteriota</taxon>
        <taxon>Stenosarchaea group</taxon>
        <taxon>Halobacteria</taxon>
        <taxon>Halobacteriales</taxon>
        <taxon>Haloarculaceae</taxon>
        <taxon>Halorhabdus</taxon>
    </lineage>
</organism>
<feature type="transmembrane region" description="Helical" evidence="1">
    <location>
        <begin position="248"/>
        <end position="269"/>
    </location>
</feature>
<dbReference type="KEGG" id="hut:Huta_2968"/>
<dbReference type="Proteomes" id="UP000002071">
    <property type="component" value="Chromosome"/>
</dbReference>
<evidence type="ECO:0000256" key="1">
    <source>
        <dbReference type="SAM" id="Phobius"/>
    </source>
</evidence>
<dbReference type="RefSeq" id="WP_015790691.1">
    <property type="nucleotide sequence ID" value="NC_013158.1"/>
</dbReference>
<accession>C7NSL3</accession>
<dbReference type="GeneID" id="8385277"/>
<protein>
    <submittedName>
        <fullName evidence="2">Copper ABC transporter permease</fullName>
    </submittedName>
</protein>
<feature type="transmembrane region" description="Helical" evidence="1">
    <location>
        <begin position="55"/>
        <end position="76"/>
    </location>
</feature>
<dbReference type="Pfam" id="PF12679">
    <property type="entry name" value="ABC2_membrane_2"/>
    <property type="match status" value="1"/>
</dbReference>
<dbReference type="GO" id="GO:0005886">
    <property type="term" value="C:plasma membrane"/>
    <property type="evidence" value="ECO:0007669"/>
    <property type="project" value="UniProtKB-SubCell"/>
</dbReference>
<keyword evidence="1" id="KW-0472">Membrane</keyword>
<feature type="transmembrane region" description="Helical" evidence="1">
    <location>
        <begin position="179"/>
        <end position="202"/>
    </location>
</feature>
<dbReference type="PANTHER" id="PTHR43471">
    <property type="entry name" value="ABC TRANSPORTER PERMEASE"/>
    <property type="match status" value="1"/>
</dbReference>
<dbReference type="STRING" id="519442.Huta_2968"/>
<reference evidence="2 3" key="1">
    <citation type="journal article" date="2009" name="Stand. Genomic Sci.">
        <title>Complete genome sequence of Halorhabdus utahensis type strain (AX-2).</title>
        <authorList>
            <person name="Anderson I."/>
            <person name="Tindall B.J."/>
            <person name="Pomrenke H."/>
            <person name="Goker M."/>
            <person name="Lapidus A."/>
            <person name="Nolan M."/>
            <person name="Copeland A."/>
            <person name="Glavina Del Rio T."/>
            <person name="Chen F."/>
            <person name="Tice H."/>
            <person name="Cheng J.F."/>
            <person name="Lucas S."/>
            <person name="Chertkov O."/>
            <person name="Bruce D."/>
            <person name="Brettin T."/>
            <person name="Detter J.C."/>
            <person name="Han C."/>
            <person name="Goodwin L."/>
            <person name="Land M."/>
            <person name="Hauser L."/>
            <person name="Chang Y.J."/>
            <person name="Jeffries C.D."/>
            <person name="Pitluck S."/>
            <person name="Pati A."/>
            <person name="Mavromatis K."/>
            <person name="Ivanova N."/>
            <person name="Ovchinnikova G."/>
            <person name="Chen A."/>
            <person name="Palaniappan K."/>
            <person name="Chain P."/>
            <person name="Rohde M."/>
            <person name="Bristow J."/>
            <person name="Eisen J.A."/>
            <person name="Markowitz V."/>
            <person name="Hugenholtz P."/>
            <person name="Kyrpides N.C."/>
            <person name="Klenk H.P."/>
        </authorList>
    </citation>
    <scope>NUCLEOTIDE SEQUENCE [LARGE SCALE GENOMIC DNA]</scope>
    <source>
        <strain evidence="3">DSM 12940 / JCM 11049 / AX-2</strain>
    </source>
</reference>
<evidence type="ECO:0000313" key="3">
    <source>
        <dbReference type="Proteomes" id="UP000002071"/>
    </source>
</evidence>
<feature type="transmembrane region" description="Helical" evidence="1">
    <location>
        <begin position="147"/>
        <end position="172"/>
    </location>
</feature>
<keyword evidence="3" id="KW-1185">Reference proteome</keyword>
<dbReference type="eggNOG" id="arCOG02440">
    <property type="taxonomic scope" value="Archaea"/>
</dbReference>
<gene>
    <name evidence="2" type="ordered locus">Huta_2968</name>
</gene>
<proteinExistence type="predicted"/>
<dbReference type="AlphaFoldDB" id="C7NSL3"/>
<feature type="transmembrane region" description="Helical" evidence="1">
    <location>
        <begin position="24"/>
        <end position="43"/>
    </location>
</feature>
<name>C7NSL3_HALUD</name>
<dbReference type="HOGENOM" id="CLU_923218_0_0_2"/>
<dbReference type="EMBL" id="CP001687">
    <property type="protein sequence ID" value="ACV13129.1"/>
    <property type="molecule type" value="Genomic_DNA"/>
</dbReference>
<feature type="transmembrane region" description="Helical" evidence="1">
    <location>
        <begin position="97"/>
        <end position="127"/>
    </location>
</feature>